<evidence type="ECO:0000313" key="2">
    <source>
        <dbReference type="EMBL" id="XBS21860.1"/>
    </source>
</evidence>
<dbReference type="Proteomes" id="UP001225378">
    <property type="component" value="Chromosome"/>
</dbReference>
<gene>
    <name evidence="2" type="ORF">Q9L42_006975</name>
</gene>
<accession>A0AAU7NY33</accession>
<dbReference type="GO" id="GO:0035438">
    <property type="term" value="F:cyclic-di-GMP binding"/>
    <property type="evidence" value="ECO:0007669"/>
    <property type="project" value="InterPro"/>
</dbReference>
<sequence length="202" mass="23437">MTEERPYRKNLATKGLVYLGGQELEIEVKNLSITGLLARLQASEPLHEVKEFFQAIRVSPLVDIYLPELRLIGEAEVVRSEKIDGSMHFALEFRNISYDIDNLLYSRRAYRKNINDLGCIVLNQEAHAFYTENVSVDGMMIRLDERVDVKPEEVVSYQFKRLELSGESKVVWVEHDEQGTWIGLEYLHLEKDSIKGVPRFYN</sequence>
<protein>
    <submittedName>
        <fullName evidence="2">PilZ domain-containing protein</fullName>
    </submittedName>
</protein>
<evidence type="ECO:0000259" key="1">
    <source>
        <dbReference type="Pfam" id="PF07238"/>
    </source>
</evidence>
<dbReference type="AlphaFoldDB" id="A0AAU7NY33"/>
<dbReference type="Pfam" id="PF07238">
    <property type="entry name" value="PilZ"/>
    <property type="match status" value="1"/>
</dbReference>
<dbReference type="InterPro" id="IPR009875">
    <property type="entry name" value="PilZ_domain"/>
</dbReference>
<name>A0AAU7NY33_9GAMM</name>
<dbReference type="Gene3D" id="2.40.10.220">
    <property type="entry name" value="predicted glycosyltransferase like domains"/>
    <property type="match status" value="1"/>
</dbReference>
<keyword evidence="3" id="KW-1185">Reference proteome</keyword>
<feature type="domain" description="PilZ" evidence="1">
    <location>
        <begin position="107"/>
        <end position="194"/>
    </location>
</feature>
<evidence type="ECO:0000313" key="3">
    <source>
        <dbReference type="Proteomes" id="UP001225378"/>
    </source>
</evidence>
<dbReference type="RefSeq" id="WP_305909155.1">
    <property type="nucleotide sequence ID" value="NZ_CP157743.1"/>
</dbReference>
<dbReference type="SUPFAM" id="SSF141371">
    <property type="entry name" value="PilZ domain-like"/>
    <property type="match status" value="1"/>
</dbReference>
<dbReference type="KEGG" id="mech:Q9L42_006975"/>
<proteinExistence type="predicted"/>
<reference evidence="2 3" key="1">
    <citation type="journal article" date="2024" name="Microbiology">
        <title>Methylomarinum rosea sp. nov., a novel halophilic methanotrophic bacterium from the hypersaline Lake Elton.</title>
        <authorList>
            <person name="Suleimanov R.Z."/>
            <person name="Oshkin I.Y."/>
            <person name="Danilova O.V."/>
            <person name="Suzina N.E."/>
            <person name="Dedysh S.N."/>
        </authorList>
    </citation>
    <scope>NUCLEOTIDE SEQUENCE [LARGE SCALE GENOMIC DNA]</scope>
    <source>
        <strain evidence="2 3">Ch1-1</strain>
    </source>
</reference>
<organism evidence="2 3">
    <name type="scientific">Methylomarinum roseum</name>
    <dbReference type="NCBI Taxonomy" id="3067653"/>
    <lineage>
        <taxon>Bacteria</taxon>
        <taxon>Pseudomonadati</taxon>
        <taxon>Pseudomonadota</taxon>
        <taxon>Gammaproteobacteria</taxon>
        <taxon>Methylococcales</taxon>
        <taxon>Methylococcaceae</taxon>
        <taxon>Methylomarinum</taxon>
    </lineage>
</organism>
<dbReference type="EMBL" id="CP157743">
    <property type="protein sequence ID" value="XBS21860.1"/>
    <property type="molecule type" value="Genomic_DNA"/>
</dbReference>